<evidence type="ECO:0000313" key="3">
    <source>
        <dbReference type="Proteomes" id="UP001501175"/>
    </source>
</evidence>
<comment type="caution">
    <text evidence="2">The sequence shown here is derived from an EMBL/GenBank/DDBJ whole genome shotgun (WGS) entry which is preliminary data.</text>
</comment>
<dbReference type="InterPro" id="IPR046847">
    <property type="entry name" value="Xre-like_HTH"/>
</dbReference>
<protein>
    <recommendedName>
        <fullName evidence="1">Antitoxin Xre-like helix-turn-helix domain-containing protein</fullName>
    </recommendedName>
</protein>
<reference evidence="3" key="1">
    <citation type="journal article" date="2019" name="Int. J. Syst. Evol. Microbiol.">
        <title>The Global Catalogue of Microorganisms (GCM) 10K type strain sequencing project: providing services to taxonomists for standard genome sequencing and annotation.</title>
        <authorList>
            <consortium name="The Broad Institute Genomics Platform"/>
            <consortium name="The Broad Institute Genome Sequencing Center for Infectious Disease"/>
            <person name="Wu L."/>
            <person name="Ma J."/>
        </authorList>
    </citation>
    <scope>NUCLEOTIDE SEQUENCE [LARGE SCALE GENOMIC DNA]</scope>
    <source>
        <strain evidence="3">JCM 17927</strain>
    </source>
</reference>
<dbReference type="EMBL" id="BAABHD010000029">
    <property type="protein sequence ID" value="GAA4456912.1"/>
    <property type="molecule type" value="Genomic_DNA"/>
</dbReference>
<evidence type="ECO:0000259" key="1">
    <source>
        <dbReference type="Pfam" id="PF20432"/>
    </source>
</evidence>
<feature type="domain" description="Antitoxin Xre-like helix-turn-helix" evidence="1">
    <location>
        <begin position="25"/>
        <end position="66"/>
    </location>
</feature>
<proteinExistence type="predicted"/>
<evidence type="ECO:0000313" key="2">
    <source>
        <dbReference type="EMBL" id="GAA4456912.1"/>
    </source>
</evidence>
<dbReference type="Pfam" id="PF20432">
    <property type="entry name" value="Xre-like-HTH"/>
    <property type="match status" value="1"/>
</dbReference>
<dbReference type="Proteomes" id="UP001501175">
    <property type="component" value="Unassembled WGS sequence"/>
</dbReference>
<organism evidence="2 3">
    <name type="scientific">Nibrella saemangeumensis</name>
    <dbReference type="NCBI Taxonomy" id="1084526"/>
    <lineage>
        <taxon>Bacteria</taxon>
        <taxon>Pseudomonadati</taxon>
        <taxon>Bacteroidota</taxon>
        <taxon>Cytophagia</taxon>
        <taxon>Cytophagales</taxon>
        <taxon>Spirosomataceae</taxon>
        <taxon>Nibrella</taxon>
    </lineage>
</organism>
<name>A0ABP8MZ48_9BACT</name>
<sequence length="70" mass="7892">MNALFSHQIPMQTAFSIPSGRPVTDLIRQTRQGVMRRRVDEVARLVGLTDREMARILNMSVRSLHSASGQ</sequence>
<accession>A0ABP8MZ48</accession>
<keyword evidence="3" id="KW-1185">Reference proteome</keyword>
<gene>
    <name evidence="2" type="ORF">GCM10023189_26860</name>
</gene>